<dbReference type="AlphaFoldDB" id="M2YP62"/>
<dbReference type="HOGENOM" id="CLU_001265_0_1_1"/>
<dbReference type="Pfam" id="PF07690">
    <property type="entry name" value="MFS_1"/>
    <property type="match status" value="1"/>
</dbReference>
<organism evidence="8 9">
    <name type="scientific">Dothistroma septosporum (strain NZE10 / CBS 128990)</name>
    <name type="common">Red band needle blight fungus</name>
    <name type="synonym">Mycosphaerella pini</name>
    <dbReference type="NCBI Taxonomy" id="675120"/>
    <lineage>
        <taxon>Eukaryota</taxon>
        <taxon>Fungi</taxon>
        <taxon>Dikarya</taxon>
        <taxon>Ascomycota</taxon>
        <taxon>Pezizomycotina</taxon>
        <taxon>Dothideomycetes</taxon>
        <taxon>Dothideomycetidae</taxon>
        <taxon>Mycosphaerellales</taxon>
        <taxon>Mycosphaerellaceae</taxon>
        <taxon>Dothistroma</taxon>
    </lineage>
</organism>
<evidence type="ECO:0000256" key="5">
    <source>
        <dbReference type="ARBA" id="ARBA00023136"/>
    </source>
</evidence>
<feature type="transmembrane region" description="Helical" evidence="6">
    <location>
        <begin position="302"/>
        <end position="319"/>
    </location>
</feature>
<feature type="transmembrane region" description="Helical" evidence="6">
    <location>
        <begin position="351"/>
        <end position="374"/>
    </location>
</feature>
<feature type="transmembrane region" description="Helical" evidence="6">
    <location>
        <begin position="190"/>
        <end position="212"/>
    </location>
</feature>
<dbReference type="OrthoDB" id="2962993at2759"/>
<keyword evidence="2" id="KW-0813">Transport</keyword>
<dbReference type="InterPro" id="IPR036259">
    <property type="entry name" value="MFS_trans_sf"/>
</dbReference>
<protein>
    <recommendedName>
        <fullName evidence="7">Major facilitator superfamily (MFS) profile domain-containing protein</fullName>
    </recommendedName>
</protein>
<feature type="transmembrane region" description="Helical" evidence="6">
    <location>
        <begin position="326"/>
        <end position="345"/>
    </location>
</feature>
<dbReference type="InterPro" id="IPR020846">
    <property type="entry name" value="MFS_dom"/>
</dbReference>
<comment type="subcellular location">
    <subcellularLocation>
        <location evidence="1">Membrane</location>
        <topology evidence="1">Multi-pass membrane protein</topology>
    </subcellularLocation>
</comment>
<dbReference type="EMBL" id="KB446540">
    <property type="protein sequence ID" value="EME43401.1"/>
    <property type="molecule type" value="Genomic_DNA"/>
</dbReference>
<dbReference type="FunFam" id="1.20.1250.20:FF:000013">
    <property type="entry name" value="MFS general substrate transporter"/>
    <property type="match status" value="1"/>
</dbReference>
<dbReference type="Gene3D" id="1.20.1250.20">
    <property type="entry name" value="MFS general substrate transporter like domains"/>
    <property type="match status" value="2"/>
</dbReference>
<dbReference type="Proteomes" id="UP000016933">
    <property type="component" value="Unassembled WGS sequence"/>
</dbReference>
<feature type="transmembrane region" description="Helical" evidence="6">
    <location>
        <begin position="261"/>
        <end position="282"/>
    </location>
</feature>
<dbReference type="PROSITE" id="PS50850">
    <property type="entry name" value="MFS"/>
    <property type="match status" value="1"/>
</dbReference>
<evidence type="ECO:0000313" key="9">
    <source>
        <dbReference type="Proteomes" id="UP000016933"/>
    </source>
</evidence>
<feature type="transmembrane region" description="Helical" evidence="6">
    <location>
        <begin position="69"/>
        <end position="90"/>
    </location>
</feature>
<dbReference type="OMA" id="IVPMVMW"/>
<gene>
    <name evidence="8" type="ORF">DOTSEDRAFT_132336</name>
</gene>
<dbReference type="FunFam" id="1.20.1250.20:FF:000034">
    <property type="entry name" value="MFS general substrate transporter"/>
    <property type="match status" value="1"/>
</dbReference>
<reference evidence="9" key="1">
    <citation type="journal article" date="2012" name="PLoS Genet.">
        <title>The genomes of the fungal plant pathogens Cladosporium fulvum and Dothistroma septosporum reveal adaptation to different hosts and lifestyles but also signatures of common ancestry.</title>
        <authorList>
            <person name="de Wit P.J.G.M."/>
            <person name="van der Burgt A."/>
            <person name="Oekmen B."/>
            <person name="Stergiopoulos I."/>
            <person name="Abd-Elsalam K.A."/>
            <person name="Aerts A.L."/>
            <person name="Bahkali A.H."/>
            <person name="Beenen H.G."/>
            <person name="Chettri P."/>
            <person name="Cox M.P."/>
            <person name="Datema E."/>
            <person name="de Vries R.P."/>
            <person name="Dhillon B."/>
            <person name="Ganley A.R."/>
            <person name="Griffiths S.A."/>
            <person name="Guo Y."/>
            <person name="Hamelin R.C."/>
            <person name="Henrissat B."/>
            <person name="Kabir M.S."/>
            <person name="Jashni M.K."/>
            <person name="Kema G."/>
            <person name="Klaubauf S."/>
            <person name="Lapidus A."/>
            <person name="Levasseur A."/>
            <person name="Lindquist E."/>
            <person name="Mehrabi R."/>
            <person name="Ohm R.A."/>
            <person name="Owen T.J."/>
            <person name="Salamov A."/>
            <person name="Schwelm A."/>
            <person name="Schijlen E."/>
            <person name="Sun H."/>
            <person name="van den Burg H.A."/>
            <person name="van Ham R.C.H.J."/>
            <person name="Zhang S."/>
            <person name="Goodwin S.B."/>
            <person name="Grigoriev I.V."/>
            <person name="Collemare J."/>
            <person name="Bradshaw R.E."/>
        </authorList>
    </citation>
    <scope>NUCLEOTIDE SEQUENCE [LARGE SCALE GENOMIC DNA]</scope>
    <source>
        <strain evidence="9">NZE10 / CBS 128990</strain>
    </source>
</reference>
<proteinExistence type="predicted"/>
<evidence type="ECO:0000256" key="4">
    <source>
        <dbReference type="ARBA" id="ARBA00022989"/>
    </source>
</evidence>
<keyword evidence="9" id="KW-1185">Reference proteome</keyword>
<evidence type="ECO:0000256" key="6">
    <source>
        <dbReference type="SAM" id="Phobius"/>
    </source>
</evidence>
<dbReference type="SUPFAM" id="SSF103473">
    <property type="entry name" value="MFS general substrate transporter"/>
    <property type="match status" value="1"/>
</dbReference>
<keyword evidence="5 6" id="KW-0472">Membrane</keyword>
<feature type="transmembrane region" description="Helical" evidence="6">
    <location>
        <begin position="128"/>
        <end position="146"/>
    </location>
</feature>
<evidence type="ECO:0000256" key="1">
    <source>
        <dbReference type="ARBA" id="ARBA00004141"/>
    </source>
</evidence>
<sequence length="477" mass="52521">MPAKEFEETELIEAADPSKQKALVRKLDLHIIPTVVIIYTLAFLDRVNIGNAKLLGMEKDLDLKGNQYQVAVSMLFVTYVLFETPSNLVLKRLKPNIFLPSIAVAWGIVATCTAAVQSYTGLIVCRLLMGFFEAGLCPGIVVYLTMFYTRRQLALRIATFLAGAALAGAVGGLIAYGVKDLDGVRGLSAWRWLMVLEGCPSIAMGLVAYFTLAEKPSNARYLTPSDRDLLILVRQAEVGQTASAQEFSWKDVREGVKDWQIWVLCIANFSDNIMLNGMATFLPSIIKNIGHWNAAESNALTVPVYALGIMTYLSGAYISDRLQIRGPIAVGMGIICVAGYCMLISHTSSAVSYAGCFVVIFGMYLTSGLTLTWIAGNKPRWGKRAFATGILLSFGNCAGIVMPFLYPNGDAPEYTMGFAVSIACVSTAIVMWIGMSMYYRWVNKRRSEGREDWKLEGKTEAEIEEMGDKSPRFVYIY</sequence>
<feature type="transmembrane region" description="Helical" evidence="6">
    <location>
        <begin position="418"/>
        <end position="439"/>
    </location>
</feature>
<reference evidence="8 9" key="2">
    <citation type="journal article" date="2012" name="PLoS Pathog.">
        <title>Diverse lifestyles and strategies of plant pathogenesis encoded in the genomes of eighteen Dothideomycetes fungi.</title>
        <authorList>
            <person name="Ohm R.A."/>
            <person name="Feau N."/>
            <person name="Henrissat B."/>
            <person name="Schoch C.L."/>
            <person name="Horwitz B.A."/>
            <person name="Barry K.W."/>
            <person name="Condon B.J."/>
            <person name="Copeland A.C."/>
            <person name="Dhillon B."/>
            <person name="Glaser F."/>
            <person name="Hesse C.N."/>
            <person name="Kosti I."/>
            <person name="LaButti K."/>
            <person name="Lindquist E.A."/>
            <person name="Lucas S."/>
            <person name="Salamov A.A."/>
            <person name="Bradshaw R.E."/>
            <person name="Ciuffetti L."/>
            <person name="Hamelin R.C."/>
            <person name="Kema G.H.J."/>
            <person name="Lawrence C."/>
            <person name="Scott J.A."/>
            <person name="Spatafora J.W."/>
            <person name="Turgeon B.G."/>
            <person name="de Wit P.J.G.M."/>
            <person name="Zhong S."/>
            <person name="Goodwin S.B."/>
            <person name="Grigoriev I.V."/>
        </authorList>
    </citation>
    <scope>NUCLEOTIDE SEQUENCE [LARGE SCALE GENOMIC DNA]</scope>
    <source>
        <strain evidence="9">NZE10 / CBS 128990</strain>
    </source>
</reference>
<evidence type="ECO:0000313" key="8">
    <source>
        <dbReference type="EMBL" id="EME43401.1"/>
    </source>
</evidence>
<keyword evidence="4 6" id="KW-1133">Transmembrane helix</keyword>
<feature type="domain" description="Major facilitator superfamily (MFS) profile" evidence="7">
    <location>
        <begin position="31"/>
        <end position="446"/>
    </location>
</feature>
<dbReference type="GO" id="GO:0016020">
    <property type="term" value="C:membrane"/>
    <property type="evidence" value="ECO:0007669"/>
    <property type="project" value="UniProtKB-SubCell"/>
</dbReference>
<dbReference type="GO" id="GO:0022857">
    <property type="term" value="F:transmembrane transporter activity"/>
    <property type="evidence" value="ECO:0007669"/>
    <property type="project" value="InterPro"/>
</dbReference>
<evidence type="ECO:0000256" key="2">
    <source>
        <dbReference type="ARBA" id="ARBA00022448"/>
    </source>
</evidence>
<dbReference type="eggNOG" id="KOG2533">
    <property type="taxonomic scope" value="Eukaryota"/>
</dbReference>
<evidence type="ECO:0000259" key="7">
    <source>
        <dbReference type="PROSITE" id="PS50850"/>
    </source>
</evidence>
<keyword evidence="3 6" id="KW-0812">Transmembrane</keyword>
<feature type="transmembrane region" description="Helical" evidence="6">
    <location>
        <begin position="97"/>
        <end position="116"/>
    </location>
</feature>
<feature type="transmembrane region" description="Helical" evidence="6">
    <location>
        <begin position="386"/>
        <end position="406"/>
    </location>
</feature>
<feature type="transmembrane region" description="Helical" evidence="6">
    <location>
        <begin position="153"/>
        <end position="178"/>
    </location>
</feature>
<dbReference type="PANTHER" id="PTHR43791:SF91">
    <property type="entry name" value="MAJOR FACILITATOR SUPERFAMILY (MFS) PROFILE DOMAIN-CONTAINING PROTEIN-RELATED"/>
    <property type="match status" value="1"/>
</dbReference>
<name>M2YP62_DOTSN</name>
<feature type="transmembrane region" description="Helical" evidence="6">
    <location>
        <begin position="29"/>
        <end position="49"/>
    </location>
</feature>
<dbReference type="InterPro" id="IPR011701">
    <property type="entry name" value="MFS"/>
</dbReference>
<evidence type="ECO:0000256" key="3">
    <source>
        <dbReference type="ARBA" id="ARBA00022692"/>
    </source>
</evidence>
<accession>M2YP62</accession>
<dbReference type="PANTHER" id="PTHR43791">
    <property type="entry name" value="PERMEASE-RELATED"/>
    <property type="match status" value="1"/>
</dbReference>